<evidence type="ECO:0000256" key="1">
    <source>
        <dbReference type="ARBA" id="ARBA00009670"/>
    </source>
</evidence>
<accession>A0A9E2KY90</accession>
<reference evidence="3" key="1">
    <citation type="journal article" date="2021" name="PeerJ">
        <title>Extensive microbial diversity within the chicken gut microbiome revealed by metagenomics and culture.</title>
        <authorList>
            <person name="Gilroy R."/>
            <person name="Ravi A."/>
            <person name="Getino M."/>
            <person name="Pursley I."/>
            <person name="Horton D.L."/>
            <person name="Alikhan N.F."/>
            <person name="Baker D."/>
            <person name="Gharbi K."/>
            <person name="Hall N."/>
            <person name="Watson M."/>
            <person name="Adriaenssens E.M."/>
            <person name="Foster-Nyarko E."/>
            <person name="Jarju S."/>
            <person name="Secka A."/>
            <person name="Antonio M."/>
            <person name="Oren A."/>
            <person name="Chaudhuri R.R."/>
            <person name="La Ragione R."/>
            <person name="Hildebrand F."/>
            <person name="Pallen M.J."/>
        </authorList>
    </citation>
    <scope>NUCLEOTIDE SEQUENCE</scope>
    <source>
        <strain evidence="3">A6-441</strain>
    </source>
</reference>
<evidence type="ECO:0000259" key="2">
    <source>
        <dbReference type="Pfam" id="PF03109"/>
    </source>
</evidence>
<comment type="caution">
    <text evidence="3">The sequence shown here is derived from an EMBL/GenBank/DDBJ whole genome shotgun (WGS) entry which is preliminary data.</text>
</comment>
<dbReference type="Pfam" id="PF03109">
    <property type="entry name" value="ABC1"/>
    <property type="match status" value="1"/>
</dbReference>
<proteinExistence type="inferred from homology"/>
<evidence type="ECO:0000313" key="4">
    <source>
        <dbReference type="Proteomes" id="UP000724657"/>
    </source>
</evidence>
<gene>
    <name evidence="3" type="ORF">IAA47_04330</name>
</gene>
<comment type="similarity">
    <text evidence="1">Belongs to the protein kinase superfamily. ADCK protein kinase family.</text>
</comment>
<sequence length="404" mass="48051">MLSFKFIKFMKALKSGRAEKLSCVTDLGRVGIYIAEEYSTRFDLLNIEQCLFLSEFQTTHLEKEEKHLLNLVKKDDPLFSLLEYYDNYPYSYSDINCFFKGCLKSGVEISIKAVNPVSKNNCFKKLNKIEKTLKYQKYLRPWINKEYKIEEILTDLKERINRKFVLGNEIRYTKNLIEYLDEYKEIKFLKRIKFPKIYAYLSSDDKVVTEFVYGSYFYELLQYNRLSYKDVLDLIRTQLFFMLKVGVFHNNLHSGNLILSDEGNIHFLDCNTISILTTQTKEGLFKLLKYALKRDFRKVTEIFNDISKEKISQEQLEYVVRDMEQIFNSSYPTNNTLVRKLMEMFRLVSSYGVVFEKNIFTAFKSLIYLEKISMKTIGKNGDFREDLMRILDEIEGYIKELRSN</sequence>
<evidence type="ECO:0000313" key="3">
    <source>
        <dbReference type="EMBL" id="MBU3842198.1"/>
    </source>
</evidence>
<dbReference type="PANTHER" id="PTHR10566:SF113">
    <property type="entry name" value="PROTEIN ACTIVITY OF BC1 COMPLEX KINASE 7, CHLOROPLASTIC"/>
    <property type="match status" value="1"/>
</dbReference>
<dbReference type="InterPro" id="IPR011009">
    <property type="entry name" value="Kinase-like_dom_sf"/>
</dbReference>
<dbReference type="InterPro" id="IPR004147">
    <property type="entry name" value="ABC1_dom"/>
</dbReference>
<dbReference type="InterPro" id="IPR050154">
    <property type="entry name" value="UbiB_kinase"/>
</dbReference>
<reference evidence="3" key="2">
    <citation type="submission" date="2021-04" db="EMBL/GenBank/DDBJ databases">
        <authorList>
            <person name="Gilroy R."/>
        </authorList>
    </citation>
    <scope>NUCLEOTIDE SEQUENCE</scope>
    <source>
        <strain evidence="3">A6-441</strain>
    </source>
</reference>
<organism evidence="3 4">
    <name type="scientific">Candidatus Fusobacterium pullicola</name>
    <dbReference type="NCBI Taxonomy" id="2838601"/>
    <lineage>
        <taxon>Bacteria</taxon>
        <taxon>Fusobacteriati</taxon>
        <taxon>Fusobacteriota</taxon>
        <taxon>Fusobacteriia</taxon>
        <taxon>Fusobacteriales</taxon>
        <taxon>Fusobacteriaceae</taxon>
        <taxon>Fusobacterium</taxon>
    </lineage>
</organism>
<name>A0A9E2KY90_9FUSO</name>
<dbReference type="AlphaFoldDB" id="A0A9E2KY90"/>
<protein>
    <recommendedName>
        <fullName evidence="2">ABC1 atypical kinase-like domain-containing protein</fullName>
    </recommendedName>
</protein>
<dbReference type="PANTHER" id="PTHR10566">
    <property type="entry name" value="CHAPERONE-ACTIVITY OF BC1 COMPLEX CABC1 -RELATED"/>
    <property type="match status" value="1"/>
</dbReference>
<feature type="domain" description="ABC1 atypical kinase-like" evidence="2">
    <location>
        <begin position="76"/>
        <end position="302"/>
    </location>
</feature>
<dbReference type="EMBL" id="JAHLFN010000036">
    <property type="protein sequence ID" value="MBU3842198.1"/>
    <property type="molecule type" value="Genomic_DNA"/>
</dbReference>
<dbReference type="SUPFAM" id="SSF56112">
    <property type="entry name" value="Protein kinase-like (PK-like)"/>
    <property type="match status" value="1"/>
</dbReference>
<dbReference type="Proteomes" id="UP000724657">
    <property type="component" value="Unassembled WGS sequence"/>
</dbReference>